<feature type="compositionally biased region" description="Basic and acidic residues" evidence="1">
    <location>
        <begin position="40"/>
        <end position="58"/>
    </location>
</feature>
<proteinExistence type="predicted"/>
<evidence type="ECO:0000313" key="2">
    <source>
        <dbReference type="EMBL" id="KAK9985601.1"/>
    </source>
</evidence>
<gene>
    <name evidence="2" type="ORF">SO802_030552</name>
</gene>
<reference evidence="2 3" key="1">
    <citation type="submission" date="2024-01" db="EMBL/GenBank/DDBJ databases">
        <title>A telomere-to-telomere, gap-free genome of sweet tea (Lithocarpus litseifolius).</title>
        <authorList>
            <person name="Zhou J."/>
        </authorList>
    </citation>
    <scope>NUCLEOTIDE SEQUENCE [LARGE SCALE GENOMIC DNA]</scope>
    <source>
        <strain evidence="2">Zhou-2022a</strain>
        <tissue evidence="2">Leaf</tissue>
    </source>
</reference>
<protein>
    <submittedName>
        <fullName evidence="2">Uncharacterized protein</fullName>
    </submittedName>
</protein>
<name>A0AAW2BJZ4_9ROSI</name>
<dbReference type="EMBL" id="JAZDWU010000011">
    <property type="protein sequence ID" value="KAK9985601.1"/>
    <property type="molecule type" value="Genomic_DNA"/>
</dbReference>
<dbReference type="AlphaFoldDB" id="A0AAW2BJZ4"/>
<comment type="caution">
    <text evidence="2">The sequence shown here is derived from an EMBL/GenBank/DDBJ whole genome shotgun (WGS) entry which is preliminary data.</text>
</comment>
<accession>A0AAW2BJZ4</accession>
<keyword evidence="3" id="KW-1185">Reference proteome</keyword>
<sequence>MESTNRLRGGVFASGKFGNGGVDEMSSGLGLEAVEGEIKGRREKARSAFEGRRGERRSASGSAFKSAGIGPSPYSYEEGPIPALLEALEQRHPIPALPKALGQVLLHKGMEGTCPSAFKSAGIG</sequence>
<evidence type="ECO:0000256" key="1">
    <source>
        <dbReference type="SAM" id="MobiDB-lite"/>
    </source>
</evidence>
<evidence type="ECO:0000313" key="3">
    <source>
        <dbReference type="Proteomes" id="UP001459277"/>
    </source>
</evidence>
<dbReference type="Proteomes" id="UP001459277">
    <property type="component" value="Unassembled WGS sequence"/>
</dbReference>
<organism evidence="2 3">
    <name type="scientific">Lithocarpus litseifolius</name>
    <dbReference type="NCBI Taxonomy" id="425828"/>
    <lineage>
        <taxon>Eukaryota</taxon>
        <taxon>Viridiplantae</taxon>
        <taxon>Streptophyta</taxon>
        <taxon>Embryophyta</taxon>
        <taxon>Tracheophyta</taxon>
        <taxon>Spermatophyta</taxon>
        <taxon>Magnoliopsida</taxon>
        <taxon>eudicotyledons</taxon>
        <taxon>Gunneridae</taxon>
        <taxon>Pentapetalae</taxon>
        <taxon>rosids</taxon>
        <taxon>fabids</taxon>
        <taxon>Fagales</taxon>
        <taxon>Fagaceae</taxon>
        <taxon>Lithocarpus</taxon>
    </lineage>
</organism>
<feature type="region of interest" description="Disordered" evidence="1">
    <location>
        <begin position="40"/>
        <end position="73"/>
    </location>
</feature>